<dbReference type="InterPro" id="IPR050740">
    <property type="entry name" value="Aldehyde_DH_Superfamily"/>
</dbReference>
<dbReference type="InterPro" id="IPR016162">
    <property type="entry name" value="Ald_DH_N"/>
</dbReference>
<comment type="similarity">
    <text evidence="1">Belongs to the aldehyde dehydrogenase family.</text>
</comment>
<keyword evidence="2" id="KW-0560">Oxidoreductase</keyword>
<protein>
    <submittedName>
        <fullName evidence="4">NAD-dependent succinate-semialdehyde dehydrogenase</fullName>
    </submittedName>
</protein>
<dbReference type="InterPro" id="IPR016160">
    <property type="entry name" value="Ald_DH_CS_CYS"/>
</dbReference>
<dbReference type="GO" id="GO:0016620">
    <property type="term" value="F:oxidoreductase activity, acting on the aldehyde or oxo group of donors, NAD or NADP as acceptor"/>
    <property type="evidence" value="ECO:0007669"/>
    <property type="project" value="InterPro"/>
</dbReference>
<name>A0A512DNB2_9PROT</name>
<evidence type="ECO:0000313" key="5">
    <source>
        <dbReference type="Proteomes" id="UP000321523"/>
    </source>
</evidence>
<dbReference type="OrthoDB" id="9772584at2"/>
<dbReference type="PANTHER" id="PTHR43353">
    <property type="entry name" value="SUCCINATE-SEMIALDEHYDE DEHYDROGENASE, MITOCHONDRIAL"/>
    <property type="match status" value="1"/>
</dbReference>
<keyword evidence="5" id="KW-1185">Reference proteome</keyword>
<dbReference type="FunFam" id="3.40.605.10:FF:000005">
    <property type="entry name" value="Succinate-semialdehyde dehydrogenase I"/>
    <property type="match status" value="1"/>
</dbReference>
<evidence type="ECO:0000259" key="3">
    <source>
        <dbReference type="Pfam" id="PF00171"/>
    </source>
</evidence>
<dbReference type="FunFam" id="3.40.309.10:FF:000004">
    <property type="entry name" value="Succinate-semialdehyde dehydrogenase I"/>
    <property type="match status" value="1"/>
</dbReference>
<proteinExistence type="inferred from homology"/>
<dbReference type="PANTHER" id="PTHR43353:SF5">
    <property type="entry name" value="SUCCINATE-SEMIALDEHYDE DEHYDROGENASE, MITOCHONDRIAL"/>
    <property type="match status" value="1"/>
</dbReference>
<dbReference type="InterPro" id="IPR015590">
    <property type="entry name" value="Aldehyde_DH_dom"/>
</dbReference>
<dbReference type="Gene3D" id="3.40.309.10">
    <property type="entry name" value="Aldehyde Dehydrogenase, Chain A, domain 2"/>
    <property type="match status" value="1"/>
</dbReference>
<evidence type="ECO:0000256" key="1">
    <source>
        <dbReference type="ARBA" id="ARBA00009986"/>
    </source>
</evidence>
<dbReference type="Proteomes" id="UP000321523">
    <property type="component" value="Unassembled WGS sequence"/>
</dbReference>
<feature type="domain" description="Aldehyde dehydrogenase" evidence="3">
    <location>
        <begin position="32"/>
        <end position="494"/>
    </location>
</feature>
<dbReference type="PROSITE" id="PS00070">
    <property type="entry name" value="ALDEHYDE_DEHYDR_CYS"/>
    <property type="match status" value="1"/>
</dbReference>
<dbReference type="Gene3D" id="3.40.605.10">
    <property type="entry name" value="Aldehyde Dehydrogenase, Chain A, domain 1"/>
    <property type="match status" value="1"/>
</dbReference>
<dbReference type="InterPro" id="IPR016163">
    <property type="entry name" value="Ald_DH_C"/>
</dbReference>
<comment type="caution">
    <text evidence="4">The sequence shown here is derived from an EMBL/GenBank/DDBJ whole genome shotgun (WGS) entry which is preliminary data.</text>
</comment>
<dbReference type="CDD" id="cd07103">
    <property type="entry name" value="ALDH_F5_SSADH_GabD"/>
    <property type="match status" value="1"/>
</dbReference>
<dbReference type="RefSeq" id="WP_044426518.1">
    <property type="nucleotide sequence ID" value="NZ_BJYZ01000007.1"/>
</dbReference>
<evidence type="ECO:0000256" key="2">
    <source>
        <dbReference type="ARBA" id="ARBA00023002"/>
    </source>
</evidence>
<dbReference type="AlphaFoldDB" id="A0A512DNB2"/>
<dbReference type="EMBL" id="BJYZ01000007">
    <property type="protein sequence ID" value="GEO37650.1"/>
    <property type="molecule type" value="Genomic_DNA"/>
</dbReference>
<dbReference type="SUPFAM" id="SSF53720">
    <property type="entry name" value="ALDH-like"/>
    <property type="match status" value="1"/>
</dbReference>
<organism evidence="4 5">
    <name type="scientific">Skermanella aerolata</name>
    <dbReference type="NCBI Taxonomy" id="393310"/>
    <lineage>
        <taxon>Bacteria</taxon>
        <taxon>Pseudomonadati</taxon>
        <taxon>Pseudomonadota</taxon>
        <taxon>Alphaproteobacteria</taxon>
        <taxon>Rhodospirillales</taxon>
        <taxon>Azospirillaceae</taxon>
        <taxon>Skermanella</taxon>
    </lineage>
</organism>
<evidence type="ECO:0000313" key="4">
    <source>
        <dbReference type="EMBL" id="GEO37650.1"/>
    </source>
</evidence>
<reference evidence="4 5" key="1">
    <citation type="submission" date="2019-07" db="EMBL/GenBank/DDBJ databases">
        <title>Whole genome shotgun sequence of Skermanella aerolata NBRC 106429.</title>
        <authorList>
            <person name="Hosoyama A."/>
            <person name="Uohara A."/>
            <person name="Ohji S."/>
            <person name="Ichikawa N."/>
        </authorList>
    </citation>
    <scope>NUCLEOTIDE SEQUENCE [LARGE SCALE GENOMIC DNA]</scope>
    <source>
        <strain evidence="4 5">NBRC 106429</strain>
    </source>
</reference>
<dbReference type="Pfam" id="PF00171">
    <property type="entry name" value="Aldedh"/>
    <property type="match status" value="1"/>
</dbReference>
<accession>A0A512DNB2</accession>
<gene>
    <name evidence="4" type="ORF">SAE02_17980</name>
</gene>
<dbReference type="InterPro" id="IPR016161">
    <property type="entry name" value="Ald_DH/histidinol_DH"/>
</dbReference>
<sequence>MLAKSSDLLENITRLLRDPRLFREQAYVNGRWCSASGGAVAEVTNPATGAVIGTVPDMDADATRQAIEAAARAWPAWRSKLPQERGRILRRWGDLMLEHRKDLAILMTVEQGKPLAESRGEIDYAASFIDWYAEEGRRLNVESVTPHLPNCSMVVRREPVGVTAAVTPWNFPSAMITRKAAAALAAGCPMIVRPALETPYSALALAELGERAGIPAGIFSVVTGQPEAIVGEMCANPTVRALSFTGSTAVGRRLLAQSAGTVKKMSMELGGHAPFILYPDVPLDNAVAAAIAAKFATTGQDCLAANRIYVHRRIHDSFVAAFTKAAAALRCGNGLDEATDLGPLMHRRAVAKCREHVEDAVAKGARLMTGGGGDPRLGGLFFQPTVLAGVTPDMLIYREETFGPVAAIIPFDDGDGDDDVAAMANDSEYGLAAYVFTNDHRRIQHLTSRLDYGMIAVNRVKLTGAPIPFGGVKQSGLGREGGRMGIEEFTEVKYLCLAA</sequence>